<protein>
    <recommendedName>
        <fullName evidence="6">MYND-type domain-containing protein</fullName>
    </recommendedName>
</protein>
<evidence type="ECO:0000256" key="4">
    <source>
        <dbReference type="PROSITE-ProRule" id="PRU00134"/>
    </source>
</evidence>
<evidence type="ECO:0000259" key="6">
    <source>
        <dbReference type="PROSITE" id="PS50865"/>
    </source>
</evidence>
<proteinExistence type="predicted"/>
<keyword evidence="3" id="KW-0862">Zinc</keyword>
<feature type="region of interest" description="Disordered" evidence="5">
    <location>
        <begin position="1"/>
        <end position="48"/>
    </location>
</feature>
<dbReference type="AlphaFoldDB" id="A0A1E7EKV7"/>
<feature type="compositionally biased region" description="Basic and acidic residues" evidence="5">
    <location>
        <begin position="32"/>
        <end position="48"/>
    </location>
</feature>
<dbReference type="InParanoid" id="A0A1E7EKV7"/>
<dbReference type="KEGG" id="fcy:FRACYDRAFT_254402"/>
<feature type="domain" description="MYND-type" evidence="6">
    <location>
        <begin position="267"/>
        <end position="310"/>
    </location>
</feature>
<dbReference type="EMBL" id="KV784407">
    <property type="protein sequence ID" value="OEU06559.1"/>
    <property type="molecule type" value="Genomic_DNA"/>
</dbReference>
<name>A0A1E7EKV7_9STRA</name>
<dbReference type="Proteomes" id="UP000095751">
    <property type="component" value="Unassembled WGS sequence"/>
</dbReference>
<dbReference type="PROSITE" id="PS01360">
    <property type="entry name" value="ZF_MYND_1"/>
    <property type="match status" value="1"/>
</dbReference>
<keyword evidence="1" id="KW-0479">Metal-binding</keyword>
<evidence type="ECO:0000313" key="8">
    <source>
        <dbReference type="Proteomes" id="UP000095751"/>
    </source>
</evidence>
<evidence type="ECO:0000256" key="1">
    <source>
        <dbReference type="ARBA" id="ARBA00022723"/>
    </source>
</evidence>
<feature type="compositionally biased region" description="Basic residues" evidence="5">
    <location>
        <begin position="1"/>
        <end position="23"/>
    </location>
</feature>
<dbReference type="GO" id="GO:0008270">
    <property type="term" value="F:zinc ion binding"/>
    <property type="evidence" value="ECO:0007669"/>
    <property type="project" value="UniProtKB-KW"/>
</dbReference>
<accession>A0A1E7EKV7</accession>
<dbReference type="PROSITE" id="PS50865">
    <property type="entry name" value="ZF_MYND_2"/>
    <property type="match status" value="1"/>
</dbReference>
<organism evidence="7 8">
    <name type="scientific">Fragilariopsis cylindrus CCMP1102</name>
    <dbReference type="NCBI Taxonomy" id="635003"/>
    <lineage>
        <taxon>Eukaryota</taxon>
        <taxon>Sar</taxon>
        <taxon>Stramenopiles</taxon>
        <taxon>Ochrophyta</taxon>
        <taxon>Bacillariophyta</taxon>
        <taxon>Bacillariophyceae</taxon>
        <taxon>Bacillariophycidae</taxon>
        <taxon>Bacillariales</taxon>
        <taxon>Bacillariaceae</taxon>
        <taxon>Fragilariopsis</taxon>
    </lineage>
</organism>
<evidence type="ECO:0000256" key="5">
    <source>
        <dbReference type="SAM" id="MobiDB-lite"/>
    </source>
</evidence>
<dbReference type="InterPro" id="IPR011990">
    <property type="entry name" value="TPR-like_helical_dom_sf"/>
</dbReference>
<keyword evidence="8" id="KW-1185">Reference proteome</keyword>
<dbReference type="Gene3D" id="6.10.140.2220">
    <property type="match status" value="1"/>
</dbReference>
<dbReference type="Gene3D" id="1.25.40.10">
    <property type="entry name" value="Tetratricopeptide repeat domain"/>
    <property type="match status" value="1"/>
</dbReference>
<evidence type="ECO:0000256" key="3">
    <source>
        <dbReference type="ARBA" id="ARBA00022833"/>
    </source>
</evidence>
<evidence type="ECO:0000313" key="7">
    <source>
        <dbReference type="EMBL" id="OEU06559.1"/>
    </source>
</evidence>
<gene>
    <name evidence="7" type="ORF">FRACYDRAFT_254402</name>
</gene>
<reference evidence="7 8" key="1">
    <citation type="submission" date="2016-09" db="EMBL/GenBank/DDBJ databases">
        <title>Extensive genetic diversity and differential bi-allelic expression allows diatom success in the polar Southern Ocean.</title>
        <authorList>
            <consortium name="DOE Joint Genome Institute"/>
            <person name="Mock T."/>
            <person name="Otillar R.P."/>
            <person name="Strauss J."/>
            <person name="Dupont C."/>
            <person name="Frickenhaus S."/>
            <person name="Maumus F."/>
            <person name="Mcmullan M."/>
            <person name="Sanges R."/>
            <person name="Schmutz J."/>
            <person name="Toseland A."/>
            <person name="Valas R."/>
            <person name="Veluchamy A."/>
            <person name="Ward B.J."/>
            <person name="Allen A."/>
            <person name="Barry K."/>
            <person name="Falciatore A."/>
            <person name="Ferrante M."/>
            <person name="Fortunato A.E."/>
            <person name="Gloeckner G."/>
            <person name="Gruber A."/>
            <person name="Hipkin R."/>
            <person name="Janech M."/>
            <person name="Kroth P."/>
            <person name="Leese F."/>
            <person name="Lindquist E."/>
            <person name="Lyon B.R."/>
            <person name="Martin J."/>
            <person name="Mayer C."/>
            <person name="Parker M."/>
            <person name="Quesneville H."/>
            <person name="Raymond J."/>
            <person name="Uhlig C."/>
            <person name="Valentin K.U."/>
            <person name="Worden A.Z."/>
            <person name="Armbrust E.V."/>
            <person name="Bowler C."/>
            <person name="Green B."/>
            <person name="Moulton V."/>
            <person name="Van Oosterhout C."/>
            <person name="Grigoriev I."/>
        </authorList>
    </citation>
    <scope>NUCLEOTIDE SEQUENCE [LARGE SCALE GENOMIC DNA]</scope>
    <source>
        <strain evidence="7 8">CCMP1102</strain>
    </source>
</reference>
<sequence>MGRKQTKRQQRRAKKEGGKKKKNTATEEDEKEVQNRNGRNDHDKDGGKETLEVQNRIEHAEDLGGKNLTGFRVTVPENSIPGEEFQVYVGSRIVRVRCPLNWRPGQSLQVTVPDQEEVQNESFYIPRIDDHNKYPTSDEYEQARELYSSHNIQDMQEAVGLYYRLAVEVGCVRSMYDLGSHFSKCDQAVEKFHVATPWLLEGAIRGSGGCRYLLATSVYEGAKPKRAYALNIYWLKMYAKFNTSNYSEIQFDNSMIKQFENSVYKSCGMCLKKESKTLVLKQCKGCSLHCYCSETCQTTHWEENNHRGECKQLYILNKYHKPYAKEIRDAAISGNNHPALDKLRYKLGLSRPLQEYEELLHHNTHDGKSIDPKDYLVGRDDGTVWVGSTPDPIGSYEKNASLDHILEKWYIRHLKMILLDSVMKAMVE</sequence>
<dbReference type="SUPFAM" id="SSF144232">
    <property type="entry name" value="HIT/MYND zinc finger-like"/>
    <property type="match status" value="1"/>
</dbReference>
<dbReference type="InterPro" id="IPR002893">
    <property type="entry name" value="Znf_MYND"/>
</dbReference>
<dbReference type="OrthoDB" id="5945798at2759"/>
<keyword evidence="2 4" id="KW-0863">Zinc-finger</keyword>
<evidence type="ECO:0000256" key="2">
    <source>
        <dbReference type="ARBA" id="ARBA00022771"/>
    </source>
</evidence>